<name>A0AAD0P9M6_MYCLR</name>
<gene>
    <name evidence="1" type="ORF">DIJ64_13565</name>
</gene>
<organism evidence="1 2">
    <name type="scientific">Mycobacterium leprae</name>
    <dbReference type="NCBI Taxonomy" id="1769"/>
    <lineage>
        <taxon>Bacteria</taxon>
        <taxon>Bacillati</taxon>
        <taxon>Actinomycetota</taxon>
        <taxon>Actinomycetes</taxon>
        <taxon>Mycobacteriales</taxon>
        <taxon>Mycobacteriaceae</taxon>
        <taxon>Mycobacterium</taxon>
    </lineage>
</organism>
<evidence type="ECO:0000313" key="2">
    <source>
        <dbReference type="Proteomes" id="UP000249682"/>
    </source>
</evidence>
<protein>
    <submittedName>
        <fullName evidence="1">Uncharacterized protein</fullName>
    </submittedName>
</protein>
<sequence length="61" mass="6485">MLLVASLVISILVQVLADLLVGILTCWRSPSSSRCVLTEPRYDYTGAAPPLRSAAPLVDGD</sequence>
<dbReference type="Proteomes" id="UP000249682">
    <property type="component" value="Chromosome"/>
</dbReference>
<evidence type="ECO:0000313" key="1">
    <source>
        <dbReference type="EMBL" id="AWV48713.1"/>
    </source>
</evidence>
<dbReference type="RefSeq" id="WP_049769896.1">
    <property type="nucleotide sequence ID" value="NZ_CP029543.1"/>
</dbReference>
<dbReference type="AlphaFoldDB" id="A0AAD0P9M6"/>
<accession>A0AAD0P9M6</accession>
<dbReference type="EMBL" id="CP029543">
    <property type="protein sequence ID" value="AWV48713.1"/>
    <property type="molecule type" value="Genomic_DNA"/>
</dbReference>
<proteinExistence type="predicted"/>
<reference evidence="1 2" key="1">
    <citation type="submission" date="2018-05" db="EMBL/GenBank/DDBJ databases">
        <title>Evolution of small genomes with special reference to Mycobacterium leprae.</title>
        <authorList>
            <person name="Mohanty P.S."/>
            <person name="Bansal A.K."/>
            <person name="Gupta U.D."/>
            <person name="Naaz F."/>
            <person name="Dwivedi V.D."/>
            <person name="Singh H."/>
            <person name="Gupta G."/>
            <person name="Sharma S."/>
            <person name="Arora M."/>
        </authorList>
    </citation>
    <scope>NUCLEOTIDE SEQUENCE [LARGE SCALE GENOMIC DNA]</scope>
    <source>
        <strain evidence="1 2">MRHRU-235-G</strain>
    </source>
</reference>